<dbReference type="WBParaSite" id="HPLM_0000557101-mRNA-1">
    <property type="protein sequence ID" value="HPLM_0000557101-mRNA-1"/>
    <property type="gene ID" value="HPLM_0000557101"/>
</dbReference>
<sequence length="179" mass="20733">MSSRSDYDFSKEHQAEERKLIDEIRYKRVCIETVSEFLEKEDVQHGIRGFATLRELILSGIVALMTNLPKFEEEDPIFLPIGKQRSAKATWKECLEVDHDAERIRSTSVKLSMAYEVYGFLSCLSNTVISKELLEKMSRVFYWNQATPPILFEKSSGILRPIQTSSAERNRRGKAPRRI</sequence>
<name>A0A0N4W6A9_HAEPC</name>
<dbReference type="AlphaFoldDB" id="A0A0N4W6A9"/>
<protein>
    <submittedName>
        <fullName evidence="3">RUN domain-containing protein</fullName>
    </submittedName>
</protein>
<accession>A0A0N4W6A9</accession>
<dbReference type="Proteomes" id="UP000268014">
    <property type="component" value="Unassembled WGS sequence"/>
</dbReference>
<gene>
    <name evidence="1" type="ORF">HPLM_LOCUS5563</name>
</gene>
<reference evidence="3" key="1">
    <citation type="submission" date="2017-02" db="UniProtKB">
        <authorList>
            <consortium name="WormBaseParasite"/>
        </authorList>
    </citation>
    <scope>IDENTIFICATION</scope>
</reference>
<reference evidence="1 2" key="2">
    <citation type="submission" date="2018-11" db="EMBL/GenBank/DDBJ databases">
        <authorList>
            <consortium name="Pathogen Informatics"/>
        </authorList>
    </citation>
    <scope>NUCLEOTIDE SEQUENCE [LARGE SCALE GENOMIC DNA]</scope>
    <source>
        <strain evidence="1 2">MHpl1</strain>
    </source>
</reference>
<evidence type="ECO:0000313" key="1">
    <source>
        <dbReference type="EMBL" id="VDO26391.1"/>
    </source>
</evidence>
<keyword evidence="2" id="KW-1185">Reference proteome</keyword>
<organism evidence="3">
    <name type="scientific">Haemonchus placei</name>
    <name type="common">Barber's pole worm</name>
    <dbReference type="NCBI Taxonomy" id="6290"/>
    <lineage>
        <taxon>Eukaryota</taxon>
        <taxon>Metazoa</taxon>
        <taxon>Ecdysozoa</taxon>
        <taxon>Nematoda</taxon>
        <taxon>Chromadorea</taxon>
        <taxon>Rhabditida</taxon>
        <taxon>Rhabditina</taxon>
        <taxon>Rhabditomorpha</taxon>
        <taxon>Strongyloidea</taxon>
        <taxon>Trichostrongylidae</taxon>
        <taxon>Haemonchus</taxon>
    </lineage>
</organism>
<evidence type="ECO:0000313" key="3">
    <source>
        <dbReference type="WBParaSite" id="HPLM_0000557101-mRNA-1"/>
    </source>
</evidence>
<dbReference type="EMBL" id="UZAF01016357">
    <property type="protein sequence ID" value="VDO26391.1"/>
    <property type="molecule type" value="Genomic_DNA"/>
</dbReference>
<evidence type="ECO:0000313" key="2">
    <source>
        <dbReference type="Proteomes" id="UP000268014"/>
    </source>
</evidence>
<proteinExistence type="predicted"/>